<evidence type="ECO:0000313" key="2">
    <source>
        <dbReference type="Proteomes" id="UP000575469"/>
    </source>
</evidence>
<dbReference type="PROSITE" id="PS51257">
    <property type="entry name" value="PROKAR_LIPOPROTEIN"/>
    <property type="match status" value="1"/>
</dbReference>
<comment type="caution">
    <text evidence="1">The sequence shown here is derived from an EMBL/GenBank/DDBJ whole genome shotgun (WGS) entry which is preliminary data.</text>
</comment>
<organism evidence="1 2">
    <name type="scientific">Ralstonia insidiosa</name>
    <dbReference type="NCBI Taxonomy" id="190721"/>
    <lineage>
        <taxon>Bacteria</taxon>
        <taxon>Pseudomonadati</taxon>
        <taxon>Pseudomonadota</taxon>
        <taxon>Betaproteobacteria</taxon>
        <taxon>Burkholderiales</taxon>
        <taxon>Burkholderiaceae</taxon>
        <taxon>Ralstonia</taxon>
    </lineage>
</organism>
<dbReference type="EMBL" id="JABBZM010000033">
    <property type="protein sequence ID" value="NMV41448.1"/>
    <property type="molecule type" value="Genomic_DNA"/>
</dbReference>
<protein>
    <submittedName>
        <fullName evidence="1">Uncharacterized protein</fullName>
    </submittedName>
</protein>
<sequence length="193" mass="20818">MTIRTIMAVTGGALWLVGCAMPYTEPPAGAKTATVDFIRPLSSTNATILTFDDAKSCGNPRTALKPNDVTRPIRVLAGVPTALGATFIRTSGMLQYRCGVSATFVPQPGKQYKMTASYPTNAHVCRAGVVESDDGKSWHAFNVRYRMYQINQAWGTGSCRDLTDTDVAFLRDKTRSEGGSTTLSDLSDLLTPQ</sequence>
<name>A0A848PD55_9RALS</name>
<gene>
    <name evidence="1" type="ORF">HGR00_26365</name>
</gene>
<proteinExistence type="predicted"/>
<reference evidence="1 2" key="1">
    <citation type="submission" date="2020-04" db="EMBL/GenBank/DDBJ databases">
        <title>Ralstonia insidiosa genome sequencing and assembly.</title>
        <authorList>
            <person name="Martins R.C.R."/>
            <person name="Perdigao-Neto L.V."/>
            <person name="Levin A.S.S."/>
            <person name="Costa S.F."/>
        </authorList>
    </citation>
    <scope>NUCLEOTIDE SEQUENCE [LARGE SCALE GENOMIC DNA]</scope>
    <source>
        <strain evidence="1 2">5047</strain>
    </source>
</reference>
<accession>A0A848PD55</accession>
<dbReference type="AlphaFoldDB" id="A0A848PD55"/>
<dbReference type="RefSeq" id="WP_169341665.1">
    <property type="nucleotide sequence ID" value="NZ_JABBZM010000033.1"/>
</dbReference>
<evidence type="ECO:0000313" key="1">
    <source>
        <dbReference type="EMBL" id="NMV41448.1"/>
    </source>
</evidence>
<dbReference type="Proteomes" id="UP000575469">
    <property type="component" value="Unassembled WGS sequence"/>
</dbReference>